<dbReference type="InterPro" id="IPR000477">
    <property type="entry name" value="RT_dom"/>
</dbReference>
<dbReference type="AlphaFoldDB" id="A0A9W7H487"/>
<name>A0A9W7H487_HIBTR</name>
<dbReference type="EMBL" id="BSYR01000009">
    <property type="protein sequence ID" value="GMI70747.1"/>
    <property type="molecule type" value="Genomic_DNA"/>
</dbReference>
<feature type="domain" description="Reverse transcriptase" evidence="1">
    <location>
        <begin position="62"/>
        <end position="143"/>
    </location>
</feature>
<evidence type="ECO:0000313" key="3">
    <source>
        <dbReference type="Proteomes" id="UP001165190"/>
    </source>
</evidence>
<accession>A0A9W7H487</accession>
<protein>
    <recommendedName>
        <fullName evidence="1">Reverse transcriptase domain-containing protein</fullName>
    </recommendedName>
</protein>
<dbReference type="Pfam" id="PF00078">
    <property type="entry name" value="RVT_1"/>
    <property type="match status" value="1"/>
</dbReference>
<proteinExistence type="predicted"/>
<reference evidence="2" key="1">
    <citation type="submission" date="2023-05" db="EMBL/GenBank/DDBJ databases">
        <title>Genome and transcriptome analyses reveal genes involved in the formation of fine ridges on petal epidermal cells in Hibiscus trionum.</title>
        <authorList>
            <person name="Koshimizu S."/>
            <person name="Masuda S."/>
            <person name="Ishii T."/>
            <person name="Shirasu K."/>
            <person name="Hoshino A."/>
            <person name="Arita M."/>
        </authorList>
    </citation>
    <scope>NUCLEOTIDE SEQUENCE</scope>
    <source>
        <strain evidence="2">Hamamatsu line</strain>
    </source>
</reference>
<sequence>MAPLKSPGIGGLYAHFFQHNWNVVGPSICVMIQGLFNGEFLDPEFNKTAIVLIPKLTFHETFTDFRPISLYSVIYKIITKLIVHHLQPLMSSLIGPTQTSFIKGRNVAENIIINQEVIHSVESKNGLTGWMAIKFDLQKAFDRLY</sequence>
<dbReference type="SUPFAM" id="SSF56672">
    <property type="entry name" value="DNA/RNA polymerases"/>
    <property type="match status" value="1"/>
</dbReference>
<keyword evidence="3" id="KW-1185">Reference proteome</keyword>
<comment type="caution">
    <text evidence="2">The sequence shown here is derived from an EMBL/GenBank/DDBJ whole genome shotgun (WGS) entry which is preliminary data.</text>
</comment>
<dbReference type="PANTHER" id="PTHR46890">
    <property type="entry name" value="NON-LTR RETROLELEMENT REVERSE TRANSCRIPTASE-LIKE PROTEIN-RELATED"/>
    <property type="match status" value="1"/>
</dbReference>
<dbReference type="Proteomes" id="UP001165190">
    <property type="component" value="Unassembled WGS sequence"/>
</dbReference>
<dbReference type="InterPro" id="IPR043502">
    <property type="entry name" value="DNA/RNA_pol_sf"/>
</dbReference>
<dbReference type="OrthoDB" id="1002228at2759"/>
<organism evidence="2 3">
    <name type="scientific">Hibiscus trionum</name>
    <name type="common">Flower of an hour</name>
    <dbReference type="NCBI Taxonomy" id="183268"/>
    <lineage>
        <taxon>Eukaryota</taxon>
        <taxon>Viridiplantae</taxon>
        <taxon>Streptophyta</taxon>
        <taxon>Embryophyta</taxon>
        <taxon>Tracheophyta</taxon>
        <taxon>Spermatophyta</taxon>
        <taxon>Magnoliopsida</taxon>
        <taxon>eudicotyledons</taxon>
        <taxon>Gunneridae</taxon>
        <taxon>Pentapetalae</taxon>
        <taxon>rosids</taxon>
        <taxon>malvids</taxon>
        <taxon>Malvales</taxon>
        <taxon>Malvaceae</taxon>
        <taxon>Malvoideae</taxon>
        <taxon>Hibiscus</taxon>
    </lineage>
</organism>
<dbReference type="PANTHER" id="PTHR46890:SF48">
    <property type="entry name" value="RNA-DIRECTED DNA POLYMERASE"/>
    <property type="match status" value="1"/>
</dbReference>
<evidence type="ECO:0000259" key="1">
    <source>
        <dbReference type="Pfam" id="PF00078"/>
    </source>
</evidence>
<dbReference type="InterPro" id="IPR052343">
    <property type="entry name" value="Retrotransposon-Effector_Assoc"/>
</dbReference>
<gene>
    <name evidence="2" type="ORF">HRI_000744000</name>
</gene>
<evidence type="ECO:0000313" key="2">
    <source>
        <dbReference type="EMBL" id="GMI70747.1"/>
    </source>
</evidence>